<proteinExistence type="predicted"/>
<protein>
    <submittedName>
        <fullName evidence="1">Uncharacterized protein</fullName>
    </submittedName>
</protein>
<dbReference type="AlphaFoldDB" id="E7N3E2"/>
<dbReference type="STRING" id="749551.HMPREF9555_01517"/>
<keyword evidence="2" id="KW-1185">Reference proteome</keyword>
<evidence type="ECO:0000313" key="2">
    <source>
        <dbReference type="Proteomes" id="UP000004633"/>
    </source>
</evidence>
<reference evidence="1 2" key="1">
    <citation type="submission" date="2010-08" db="EMBL/GenBank/DDBJ databases">
        <authorList>
            <person name="Weinstock G."/>
            <person name="Sodergren E."/>
            <person name="Clifton S."/>
            <person name="Fulton L."/>
            <person name="Fulton B."/>
            <person name="Courtney L."/>
            <person name="Fronick C."/>
            <person name="Harrison M."/>
            <person name="Strong C."/>
            <person name="Farmer C."/>
            <person name="Delahaunty K."/>
            <person name="Markovic C."/>
            <person name="Hall O."/>
            <person name="Minx P."/>
            <person name="Tomlinson C."/>
            <person name="Mitreva M."/>
            <person name="Hou S."/>
            <person name="Chen J."/>
            <person name="Wollam A."/>
            <person name="Pepin K.H."/>
            <person name="Johnson M."/>
            <person name="Bhonagiri V."/>
            <person name="Zhang X."/>
            <person name="Suruliraj S."/>
            <person name="Warren W."/>
            <person name="Chinwalla A."/>
            <person name="Mardis E.R."/>
            <person name="Wilson R.K."/>
        </authorList>
    </citation>
    <scope>NUCLEOTIDE SEQUENCE [LARGE SCALE GENOMIC DNA]</scope>
    <source>
        <strain evidence="1 2">F0399</strain>
    </source>
</reference>
<sequence>MKLFRMFSSKPYAPAIPLARCDMIEVPLAAYGAGGMMKKERGAFYGGGIS</sequence>
<evidence type="ECO:0000313" key="1">
    <source>
        <dbReference type="EMBL" id="EFW29298.1"/>
    </source>
</evidence>
<dbReference type="Proteomes" id="UP000004633">
    <property type="component" value="Unassembled WGS sequence"/>
</dbReference>
<dbReference type="HOGENOM" id="CLU_3122533_0_0_9"/>
<dbReference type="EMBL" id="AECV01000031">
    <property type="protein sequence ID" value="EFW29298.1"/>
    <property type="molecule type" value="Genomic_DNA"/>
</dbReference>
<organism evidence="1 2">
    <name type="scientific">Selenomonas artemidis F0399</name>
    <dbReference type="NCBI Taxonomy" id="749551"/>
    <lineage>
        <taxon>Bacteria</taxon>
        <taxon>Bacillati</taxon>
        <taxon>Bacillota</taxon>
        <taxon>Negativicutes</taxon>
        <taxon>Selenomonadales</taxon>
        <taxon>Selenomonadaceae</taxon>
        <taxon>Selenomonas</taxon>
    </lineage>
</organism>
<gene>
    <name evidence="1" type="ORF">HMPREF9555_01517</name>
</gene>
<comment type="caution">
    <text evidence="1">The sequence shown here is derived from an EMBL/GenBank/DDBJ whole genome shotgun (WGS) entry which is preliminary data.</text>
</comment>
<name>E7N3E2_9FIRM</name>
<accession>E7N3E2</accession>